<feature type="transmembrane region" description="Helical" evidence="9">
    <location>
        <begin position="239"/>
        <end position="261"/>
    </location>
</feature>
<feature type="transmembrane region" description="Helical" evidence="9">
    <location>
        <begin position="295"/>
        <end position="319"/>
    </location>
</feature>
<dbReference type="GO" id="GO:0010008">
    <property type="term" value="C:endosome membrane"/>
    <property type="evidence" value="ECO:0007669"/>
    <property type="project" value="UniProtKB-SubCell"/>
</dbReference>
<organism evidence="12 13">
    <name type="scientific">Acropora cervicornis</name>
    <name type="common">Staghorn coral</name>
    <dbReference type="NCBI Taxonomy" id="6130"/>
    <lineage>
        <taxon>Eukaryota</taxon>
        <taxon>Metazoa</taxon>
        <taxon>Cnidaria</taxon>
        <taxon>Anthozoa</taxon>
        <taxon>Hexacorallia</taxon>
        <taxon>Scleractinia</taxon>
        <taxon>Astrocoeniina</taxon>
        <taxon>Acroporidae</taxon>
        <taxon>Acropora</taxon>
    </lineage>
</organism>
<evidence type="ECO:0000256" key="7">
    <source>
        <dbReference type="ARBA" id="ARBA00023214"/>
    </source>
</evidence>
<evidence type="ECO:0000256" key="10">
    <source>
        <dbReference type="SAM" id="MobiDB-lite"/>
    </source>
</evidence>
<dbReference type="SUPFAM" id="SSF81340">
    <property type="entry name" value="Clc chloride channel"/>
    <property type="match status" value="1"/>
</dbReference>
<dbReference type="PROSITE" id="PS51371">
    <property type="entry name" value="CBS"/>
    <property type="match status" value="1"/>
</dbReference>
<feature type="compositionally biased region" description="Polar residues" evidence="10">
    <location>
        <begin position="10"/>
        <end position="19"/>
    </location>
</feature>
<keyword evidence="7 9" id="KW-0868">Chloride</keyword>
<evidence type="ECO:0000313" key="13">
    <source>
        <dbReference type="Proteomes" id="UP001249851"/>
    </source>
</evidence>
<evidence type="ECO:0000256" key="4">
    <source>
        <dbReference type="ARBA" id="ARBA00022989"/>
    </source>
</evidence>
<feature type="transmembrane region" description="Helical" evidence="9">
    <location>
        <begin position="110"/>
        <end position="130"/>
    </location>
</feature>
<feature type="transmembrane region" description="Helical" evidence="9">
    <location>
        <begin position="516"/>
        <end position="538"/>
    </location>
</feature>
<keyword evidence="13" id="KW-1185">Reference proteome</keyword>
<dbReference type="EMBL" id="JARQWQ010000013">
    <property type="protein sequence ID" value="KAK2567874.1"/>
    <property type="molecule type" value="Genomic_DNA"/>
</dbReference>
<dbReference type="SMART" id="SM00116">
    <property type="entry name" value="CBS"/>
    <property type="match status" value="2"/>
</dbReference>
<evidence type="ECO:0000256" key="3">
    <source>
        <dbReference type="ARBA" id="ARBA00022692"/>
    </source>
</evidence>
<dbReference type="Pfam" id="PF00654">
    <property type="entry name" value="Voltage_CLC"/>
    <property type="match status" value="1"/>
</dbReference>
<dbReference type="FunFam" id="1.10.3080.10:FF:000011">
    <property type="entry name" value="Chloride channel protein"/>
    <property type="match status" value="1"/>
</dbReference>
<evidence type="ECO:0000256" key="8">
    <source>
        <dbReference type="PROSITE-ProRule" id="PRU00703"/>
    </source>
</evidence>
<keyword evidence="5 9" id="KW-0406">Ion transport</keyword>
<dbReference type="CDD" id="cd03684">
    <property type="entry name" value="ClC_3_like"/>
    <property type="match status" value="1"/>
</dbReference>
<evidence type="ECO:0000313" key="12">
    <source>
        <dbReference type="EMBL" id="KAK2567874.1"/>
    </source>
</evidence>
<gene>
    <name evidence="12" type="ORF">P5673_007762</name>
</gene>
<feature type="domain" description="CBS" evidence="11">
    <location>
        <begin position="665"/>
        <end position="724"/>
    </location>
</feature>
<feature type="transmembrane region" description="Helical" evidence="9">
    <location>
        <begin position="193"/>
        <end position="218"/>
    </location>
</feature>
<dbReference type="Pfam" id="PF00571">
    <property type="entry name" value="CBS"/>
    <property type="match status" value="1"/>
</dbReference>
<evidence type="ECO:0000256" key="9">
    <source>
        <dbReference type="RuleBase" id="RU361221"/>
    </source>
</evidence>
<feature type="transmembrane region" description="Helical" evidence="9">
    <location>
        <begin position="369"/>
        <end position="390"/>
    </location>
</feature>
<dbReference type="SUPFAM" id="SSF54631">
    <property type="entry name" value="CBS-domain pair"/>
    <property type="match status" value="1"/>
</dbReference>
<dbReference type="PRINTS" id="PR00762">
    <property type="entry name" value="CLCHANNEL"/>
</dbReference>
<feature type="transmembrane region" description="Helical" evidence="9">
    <location>
        <begin position="331"/>
        <end position="348"/>
    </location>
</feature>
<dbReference type="GO" id="GO:0005769">
    <property type="term" value="C:early endosome"/>
    <property type="evidence" value="ECO:0007669"/>
    <property type="project" value="TreeGrafter"/>
</dbReference>
<keyword evidence="8" id="KW-0129">CBS domain</keyword>
<dbReference type="Gene3D" id="3.90.1280.20">
    <property type="match status" value="1"/>
</dbReference>
<name>A0AAD9VB55_ACRCE</name>
<dbReference type="FunFam" id="3.90.1280.20:FF:000003">
    <property type="entry name" value="Chloride channel protein"/>
    <property type="match status" value="1"/>
</dbReference>
<feature type="transmembrane region" description="Helical" evidence="9">
    <location>
        <begin position="468"/>
        <end position="496"/>
    </location>
</feature>
<sequence>MDRNRLPSDVSESSFSPQRIDNILRSTDDEEQPIVEGSNLRFSLQFSRNGSSRNDIFLDEPEAAALAQYEDFNTIDWVRDRQRERKRFRDMRRMRRGSLWQRIKQANDAWAGWLIVFLVGLSAGLCAGIIDIGASWMTDLKLGVCPENLWFNRETCCWSDNTTFEEVGCHQWKTWAQVFTGTNDGALAYVINYTLYIAVAFFFGLLAVTLVRWFAPYACGSGIPEIKTILSGFIIRGYLGRWTLIIKSVSMMLAVSAGLSLGKEGPLVHVASCCGNFFSYVFAKFSKNEAKKREVLSAAAAAGVSVAFGAPIGGVLFSLEEVSYYFPMKTLWRSFFSAMIAAFTLKYMNPFGTGHLVMFYVEYTSPWKLFELVPFIFLGALGGLLGAMFIKANLWYCKIRKTTKLGQYPIAEVLLVTLVTAMIAYPNPYTRESTSVLIRRLFSQCGPADNSALWTHFMPCYKCTLTTWALFIVPAGLFIPSMAVGACMGRVLGIGMEQLAYHNPDWPIFESSCGKSIATCITPGLYAMVGAAAVLGGVTKMTVSLVVIMFELTGGLMYIVPLMVAIMTSKWIGDAFVNEGMYPHLFHRLEQLLEETVFQGFPVIVDNESQRLVGFVLRRDLNIAISHARARDSEVVSASQVYFMPNPPRYLPPGQPSSLSLRHIVDMSPVHITDAMPMETVVEMFRKLGLRQTLVTHNGRLLGIITKKDVLRHIAQLANQDPDSILFH</sequence>
<dbReference type="GO" id="GO:0005886">
    <property type="term" value="C:plasma membrane"/>
    <property type="evidence" value="ECO:0007669"/>
    <property type="project" value="TreeGrafter"/>
</dbReference>
<evidence type="ECO:0000256" key="6">
    <source>
        <dbReference type="ARBA" id="ARBA00023136"/>
    </source>
</evidence>
<dbReference type="InterPro" id="IPR001807">
    <property type="entry name" value="ClC"/>
</dbReference>
<reference evidence="12" key="2">
    <citation type="journal article" date="2023" name="Science">
        <title>Genomic signatures of disease resistance in endangered staghorn corals.</title>
        <authorList>
            <person name="Vollmer S.V."/>
            <person name="Selwyn J.D."/>
            <person name="Despard B.A."/>
            <person name="Roesel C.L."/>
        </authorList>
    </citation>
    <scope>NUCLEOTIDE SEQUENCE</scope>
    <source>
        <strain evidence="12">K2</strain>
    </source>
</reference>
<comment type="caution">
    <text evidence="12">The sequence shown here is derived from an EMBL/GenBank/DDBJ whole genome shotgun (WGS) entry which is preliminary data.</text>
</comment>
<dbReference type="Gene3D" id="1.10.3080.10">
    <property type="entry name" value="Clc chloride channel"/>
    <property type="match status" value="1"/>
</dbReference>
<evidence type="ECO:0000256" key="1">
    <source>
        <dbReference type="ARBA" id="ARBA00004337"/>
    </source>
</evidence>
<reference evidence="12" key="1">
    <citation type="journal article" date="2023" name="G3 (Bethesda)">
        <title>Whole genome assembly and annotation of the endangered Caribbean coral Acropora cervicornis.</title>
        <authorList>
            <person name="Selwyn J.D."/>
            <person name="Vollmer S.V."/>
        </authorList>
    </citation>
    <scope>NUCLEOTIDE SEQUENCE</scope>
    <source>
        <strain evidence="12">K2</strain>
    </source>
</reference>
<dbReference type="InterPro" id="IPR014743">
    <property type="entry name" value="Cl-channel_core"/>
</dbReference>
<keyword evidence="3 9" id="KW-0812">Transmembrane</keyword>
<comment type="caution">
    <text evidence="9">Lacks conserved residue(s) required for the propagation of feature annotation.</text>
</comment>
<dbReference type="CDD" id="cd04591">
    <property type="entry name" value="CBS_pair_voltage-gated_CLC_euk_bac"/>
    <property type="match status" value="1"/>
</dbReference>
<feature type="region of interest" description="Disordered" evidence="10">
    <location>
        <begin position="1"/>
        <end position="30"/>
    </location>
</feature>
<evidence type="ECO:0000256" key="5">
    <source>
        <dbReference type="ARBA" id="ARBA00023065"/>
    </source>
</evidence>
<dbReference type="GO" id="GO:0005794">
    <property type="term" value="C:Golgi apparatus"/>
    <property type="evidence" value="ECO:0007669"/>
    <property type="project" value="TreeGrafter"/>
</dbReference>
<dbReference type="InterPro" id="IPR046342">
    <property type="entry name" value="CBS_dom_sf"/>
</dbReference>
<evidence type="ECO:0000256" key="2">
    <source>
        <dbReference type="ARBA" id="ARBA00022448"/>
    </source>
</evidence>
<dbReference type="Proteomes" id="UP001249851">
    <property type="component" value="Unassembled WGS sequence"/>
</dbReference>
<keyword evidence="2 9" id="KW-0813">Transport</keyword>
<dbReference type="Gene3D" id="3.10.580.20">
    <property type="match status" value="1"/>
</dbReference>
<dbReference type="PANTHER" id="PTHR45711">
    <property type="entry name" value="CHLORIDE CHANNEL PROTEIN"/>
    <property type="match status" value="1"/>
</dbReference>
<evidence type="ECO:0000259" key="11">
    <source>
        <dbReference type="PROSITE" id="PS51371"/>
    </source>
</evidence>
<comment type="similarity">
    <text evidence="9">Belongs to the chloride channel (TC 2.A.49) family.</text>
</comment>
<feature type="transmembrane region" description="Helical" evidence="9">
    <location>
        <begin position="545"/>
        <end position="567"/>
    </location>
</feature>
<dbReference type="InterPro" id="IPR000644">
    <property type="entry name" value="CBS_dom"/>
</dbReference>
<accession>A0AAD9VB55</accession>
<dbReference type="AlphaFoldDB" id="A0AAD9VB55"/>
<comment type="subcellular location">
    <subcellularLocation>
        <location evidence="1">Endosome membrane</location>
        <topology evidence="1">Multi-pass membrane protein</topology>
    </subcellularLocation>
    <subcellularLocation>
        <location evidence="9">Membrane</location>
        <topology evidence="9">Multi-pass membrane protein</topology>
    </subcellularLocation>
</comment>
<dbReference type="GO" id="GO:0005247">
    <property type="term" value="F:voltage-gated chloride channel activity"/>
    <property type="evidence" value="ECO:0007669"/>
    <property type="project" value="TreeGrafter"/>
</dbReference>
<keyword evidence="6 9" id="KW-0472">Membrane</keyword>
<proteinExistence type="inferred from homology"/>
<dbReference type="PANTHER" id="PTHR45711:SF6">
    <property type="entry name" value="CHLORIDE CHANNEL PROTEIN"/>
    <property type="match status" value="1"/>
</dbReference>
<keyword evidence="4 9" id="KW-1133">Transmembrane helix</keyword>
<protein>
    <recommendedName>
        <fullName evidence="9">Chloride channel protein</fullName>
    </recommendedName>
</protein>